<keyword evidence="4 7" id="KW-0812">Transmembrane</keyword>
<accession>A0A844FYD6</accession>
<keyword evidence="5 7" id="KW-1133">Transmembrane helix</keyword>
<reference evidence="8 9" key="1">
    <citation type="submission" date="2019-08" db="EMBL/GenBank/DDBJ databases">
        <title>In-depth cultivation of the pig gut microbiome towards novel bacterial diversity and tailored functional studies.</title>
        <authorList>
            <person name="Wylensek D."/>
            <person name="Hitch T.C.A."/>
            <person name="Clavel T."/>
        </authorList>
    </citation>
    <scope>NUCLEOTIDE SEQUENCE [LARGE SCALE GENOMIC DNA]</scope>
    <source>
        <strain evidence="8 9">BBE-744-WT-12</strain>
    </source>
</reference>
<dbReference type="GO" id="GO:0015109">
    <property type="term" value="F:chromate transmembrane transporter activity"/>
    <property type="evidence" value="ECO:0007669"/>
    <property type="project" value="InterPro"/>
</dbReference>
<comment type="caution">
    <text evidence="8">The sequence shown here is derived from an EMBL/GenBank/DDBJ whole genome shotgun (WGS) entry which is preliminary data.</text>
</comment>
<dbReference type="Pfam" id="PF02417">
    <property type="entry name" value="Chromate_transp"/>
    <property type="match status" value="1"/>
</dbReference>
<feature type="transmembrane region" description="Helical" evidence="7">
    <location>
        <begin position="161"/>
        <end position="178"/>
    </location>
</feature>
<sequence length="200" mass="21222">MTLLEIYWAFFKFGLLCFGGGYMLVPLLSAELVGTGPSDPLTPEAFANLVSIAQVTPGPIGINTATYVGFTQQGILGACLGTLGIVTPAVFLVILAVKLLKRYETSIPVQGFLAGMRPASFGLVLSAAVIFAELSVFRTAIPWGEFWKLLTGAGGTFGNFGVNWGCVIVTAATVPILMKTKFSFIRLLLISALFGALFCR</sequence>
<evidence type="ECO:0000256" key="7">
    <source>
        <dbReference type="SAM" id="Phobius"/>
    </source>
</evidence>
<keyword evidence="6 7" id="KW-0472">Membrane</keyword>
<name>A0A844FYD6_9BACT</name>
<dbReference type="RefSeq" id="WP_106053921.1">
    <property type="nucleotide sequence ID" value="NZ_CALXOB010000006.1"/>
</dbReference>
<dbReference type="InterPro" id="IPR052518">
    <property type="entry name" value="CHR_Transporter"/>
</dbReference>
<evidence type="ECO:0000256" key="5">
    <source>
        <dbReference type="ARBA" id="ARBA00022989"/>
    </source>
</evidence>
<keyword evidence="9" id="KW-1185">Reference proteome</keyword>
<evidence type="ECO:0000256" key="4">
    <source>
        <dbReference type="ARBA" id="ARBA00022692"/>
    </source>
</evidence>
<dbReference type="AlphaFoldDB" id="A0A844FYD6"/>
<evidence type="ECO:0000256" key="2">
    <source>
        <dbReference type="ARBA" id="ARBA00005262"/>
    </source>
</evidence>
<proteinExistence type="inferred from homology"/>
<keyword evidence="3" id="KW-1003">Cell membrane</keyword>
<dbReference type="GO" id="GO:0005886">
    <property type="term" value="C:plasma membrane"/>
    <property type="evidence" value="ECO:0007669"/>
    <property type="project" value="UniProtKB-SubCell"/>
</dbReference>
<gene>
    <name evidence="8" type="ORF">FYJ85_04345</name>
</gene>
<dbReference type="PANTHER" id="PTHR43663">
    <property type="entry name" value="CHROMATE TRANSPORT PROTEIN-RELATED"/>
    <property type="match status" value="1"/>
</dbReference>
<protein>
    <submittedName>
        <fullName evidence="8">Chromate transporter</fullName>
    </submittedName>
</protein>
<dbReference type="Proteomes" id="UP000435649">
    <property type="component" value="Unassembled WGS sequence"/>
</dbReference>
<feature type="transmembrane region" description="Helical" evidence="7">
    <location>
        <begin position="121"/>
        <end position="141"/>
    </location>
</feature>
<comment type="subcellular location">
    <subcellularLocation>
        <location evidence="1">Cell membrane</location>
        <topology evidence="1">Multi-pass membrane protein</topology>
    </subcellularLocation>
</comment>
<evidence type="ECO:0000313" key="9">
    <source>
        <dbReference type="Proteomes" id="UP000435649"/>
    </source>
</evidence>
<dbReference type="InterPro" id="IPR003370">
    <property type="entry name" value="Chromate_transpt"/>
</dbReference>
<evidence type="ECO:0000256" key="3">
    <source>
        <dbReference type="ARBA" id="ARBA00022475"/>
    </source>
</evidence>
<evidence type="ECO:0000256" key="1">
    <source>
        <dbReference type="ARBA" id="ARBA00004651"/>
    </source>
</evidence>
<organism evidence="8 9">
    <name type="scientific">Victivallis lenta</name>
    <dbReference type="NCBI Taxonomy" id="2606640"/>
    <lineage>
        <taxon>Bacteria</taxon>
        <taxon>Pseudomonadati</taxon>
        <taxon>Lentisphaerota</taxon>
        <taxon>Lentisphaeria</taxon>
        <taxon>Victivallales</taxon>
        <taxon>Victivallaceae</taxon>
        <taxon>Victivallis</taxon>
    </lineage>
</organism>
<evidence type="ECO:0000256" key="6">
    <source>
        <dbReference type="ARBA" id="ARBA00023136"/>
    </source>
</evidence>
<dbReference type="PANTHER" id="PTHR43663:SF1">
    <property type="entry name" value="CHROMATE TRANSPORTER"/>
    <property type="match status" value="1"/>
</dbReference>
<dbReference type="EMBL" id="VUNS01000003">
    <property type="protein sequence ID" value="MST96277.1"/>
    <property type="molecule type" value="Genomic_DNA"/>
</dbReference>
<evidence type="ECO:0000313" key="8">
    <source>
        <dbReference type="EMBL" id="MST96277.1"/>
    </source>
</evidence>
<feature type="transmembrane region" description="Helical" evidence="7">
    <location>
        <begin position="75"/>
        <end position="100"/>
    </location>
</feature>
<comment type="similarity">
    <text evidence="2">Belongs to the chromate ion transporter (CHR) (TC 2.A.51) family.</text>
</comment>
<feature type="transmembrane region" description="Helical" evidence="7">
    <location>
        <begin position="7"/>
        <end position="25"/>
    </location>
</feature>